<keyword evidence="2" id="KW-1133">Transmembrane helix</keyword>
<proteinExistence type="predicted"/>
<organism evidence="3 4">
    <name type="scientific">Saccharothrix carnea</name>
    <dbReference type="NCBI Taxonomy" id="1280637"/>
    <lineage>
        <taxon>Bacteria</taxon>
        <taxon>Bacillati</taxon>
        <taxon>Actinomycetota</taxon>
        <taxon>Actinomycetes</taxon>
        <taxon>Pseudonocardiales</taxon>
        <taxon>Pseudonocardiaceae</taxon>
        <taxon>Saccharothrix</taxon>
    </lineage>
</organism>
<accession>A0A2P8IJA8</accession>
<dbReference type="Proteomes" id="UP000241118">
    <property type="component" value="Unassembled WGS sequence"/>
</dbReference>
<dbReference type="EMBL" id="PYAX01000001">
    <property type="protein sequence ID" value="PSL58499.1"/>
    <property type="molecule type" value="Genomic_DNA"/>
</dbReference>
<gene>
    <name evidence="3" type="ORF">B0I31_101718</name>
</gene>
<keyword evidence="4" id="KW-1185">Reference proteome</keyword>
<sequence length="292" mass="30970">MNHTLPPTRDVPPRRQAQIRARLEQEVGRGRRATRFAPLIAAGVAAAAVIALVAVAAPWQRGGADTAASRSGYPTTAPPRTYSTAERPVIANLSPERVAEVERGCVESAGIDGKAVLHQYVTDTIGTFALLYTEDAMLSCTVDGPTMPYNSGFTAMLEIEWLPGEFAADEIGSASGGDGGKPEYAGKPGYDMVAGRVSSKVARVTFTQGGQTAEATIANGTFVARIPRPSDWEVPADRGAGDVRAYDAQGGLLGTLEAFSRERCYMNPEYVIVVGNKEADPTTCLPAVSWRH</sequence>
<protein>
    <submittedName>
        <fullName evidence="3">Uncharacterized protein</fullName>
    </submittedName>
</protein>
<dbReference type="OrthoDB" id="3697129at2"/>
<name>A0A2P8IJA8_SACCR</name>
<reference evidence="3 4" key="1">
    <citation type="submission" date="2018-03" db="EMBL/GenBank/DDBJ databases">
        <title>Genomic Encyclopedia of Type Strains, Phase III (KMG-III): the genomes of soil and plant-associated and newly described type strains.</title>
        <authorList>
            <person name="Whitman W."/>
        </authorList>
    </citation>
    <scope>NUCLEOTIDE SEQUENCE [LARGE SCALE GENOMIC DNA]</scope>
    <source>
        <strain evidence="3 4">CGMCC 4.7097</strain>
    </source>
</reference>
<keyword evidence="2" id="KW-0812">Transmembrane</keyword>
<dbReference type="RefSeq" id="WP_106613783.1">
    <property type="nucleotide sequence ID" value="NZ_PYAX01000001.1"/>
</dbReference>
<feature type="transmembrane region" description="Helical" evidence="2">
    <location>
        <begin position="39"/>
        <end position="59"/>
    </location>
</feature>
<feature type="region of interest" description="Disordered" evidence="1">
    <location>
        <begin position="64"/>
        <end position="83"/>
    </location>
</feature>
<dbReference type="AlphaFoldDB" id="A0A2P8IJA8"/>
<evidence type="ECO:0000256" key="2">
    <source>
        <dbReference type="SAM" id="Phobius"/>
    </source>
</evidence>
<keyword evidence="2" id="KW-0472">Membrane</keyword>
<evidence type="ECO:0000313" key="4">
    <source>
        <dbReference type="Proteomes" id="UP000241118"/>
    </source>
</evidence>
<evidence type="ECO:0000256" key="1">
    <source>
        <dbReference type="SAM" id="MobiDB-lite"/>
    </source>
</evidence>
<comment type="caution">
    <text evidence="3">The sequence shown here is derived from an EMBL/GenBank/DDBJ whole genome shotgun (WGS) entry which is preliminary data.</text>
</comment>
<evidence type="ECO:0000313" key="3">
    <source>
        <dbReference type="EMBL" id="PSL58499.1"/>
    </source>
</evidence>